<evidence type="ECO:0008006" key="5">
    <source>
        <dbReference type="Google" id="ProtNLM"/>
    </source>
</evidence>
<feature type="compositionally biased region" description="Basic residues" evidence="2">
    <location>
        <begin position="304"/>
        <end position="316"/>
    </location>
</feature>
<feature type="region of interest" description="Disordered" evidence="2">
    <location>
        <begin position="254"/>
        <end position="357"/>
    </location>
</feature>
<keyword evidence="1" id="KW-0175">Coiled coil</keyword>
<evidence type="ECO:0000313" key="4">
    <source>
        <dbReference type="Proteomes" id="UP001152523"/>
    </source>
</evidence>
<evidence type="ECO:0000256" key="2">
    <source>
        <dbReference type="SAM" id="MobiDB-lite"/>
    </source>
</evidence>
<dbReference type="Proteomes" id="UP001152523">
    <property type="component" value="Unassembled WGS sequence"/>
</dbReference>
<evidence type="ECO:0000256" key="1">
    <source>
        <dbReference type="SAM" id="Coils"/>
    </source>
</evidence>
<feature type="coiled-coil region" evidence="1">
    <location>
        <begin position="65"/>
        <end position="113"/>
    </location>
</feature>
<dbReference type="PANTHER" id="PTHR34778">
    <property type="entry name" value="OS02G0580700 PROTEIN"/>
    <property type="match status" value="1"/>
</dbReference>
<name>A0AAV0C6U2_9ASTE</name>
<feature type="compositionally biased region" description="Basic and acidic residues" evidence="2">
    <location>
        <begin position="339"/>
        <end position="357"/>
    </location>
</feature>
<dbReference type="EMBL" id="CAMAPF010000016">
    <property type="protein sequence ID" value="CAH9069662.1"/>
    <property type="molecule type" value="Genomic_DNA"/>
</dbReference>
<gene>
    <name evidence="3" type="ORF">CEPIT_LOCUS3159</name>
</gene>
<keyword evidence="4" id="KW-1185">Reference proteome</keyword>
<comment type="caution">
    <text evidence="3">The sequence shown here is derived from an EMBL/GenBank/DDBJ whole genome shotgun (WGS) entry which is preliminary data.</text>
</comment>
<organism evidence="3 4">
    <name type="scientific">Cuscuta epithymum</name>
    <dbReference type="NCBI Taxonomy" id="186058"/>
    <lineage>
        <taxon>Eukaryota</taxon>
        <taxon>Viridiplantae</taxon>
        <taxon>Streptophyta</taxon>
        <taxon>Embryophyta</taxon>
        <taxon>Tracheophyta</taxon>
        <taxon>Spermatophyta</taxon>
        <taxon>Magnoliopsida</taxon>
        <taxon>eudicotyledons</taxon>
        <taxon>Gunneridae</taxon>
        <taxon>Pentapetalae</taxon>
        <taxon>asterids</taxon>
        <taxon>lamiids</taxon>
        <taxon>Solanales</taxon>
        <taxon>Convolvulaceae</taxon>
        <taxon>Cuscuteae</taxon>
        <taxon>Cuscuta</taxon>
        <taxon>Cuscuta subgen. Cuscuta</taxon>
    </lineage>
</organism>
<reference evidence="3" key="1">
    <citation type="submission" date="2022-07" db="EMBL/GenBank/DDBJ databases">
        <authorList>
            <person name="Macas J."/>
            <person name="Novak P."/>
            <person name="Neumann P."/>
        </authorList>
    </citation>
    <scope>NUCLEOTIDE SEQUENCE</scope>
</reference>
<protein>
    <recommendedName>
        <fullName evidence="5">Shugoshin C-terminal domain-containing protein</fullName>
    </recommendedName>
</protein>
<proteinExistence type="predicted"/>
<accession>A0AAV0C6U2</accession>
<evidence type="ECO:0000313" key="3">
    <source>
        <dbReference type="EMBL" id="CAH9069662.1"/>
    </source>
</evidence>
<dbReference type="AlphaFoldDB" id="A0AAV0C6U2"/>
<dbReference type="PANTHER" id="PTHR34778:SF2">
    <property type="entry name" value="OS02G0580700 PROTEIN"/>
    <property type="match status" value="1"/>
</dbReference>
<sequence length="484" mass="54935">MGADERLTALKKAYADIILNTSKEAAARIMVSERKALRFQHELQVVKEDALRTLLRMKQMMDSKINEVESTRLSQQRKIEELEAQLHEAEDIVSDLRGELREAHAALERVKINQQNAHREPKENMVFCASELQNGHVAVPDIVKNMNLIQINEGYKSCSRTVNHTGNTYFSHPDLPSIILRSKEPELYRNGCTQRIRACEGNTLAKELSLSGEKTRRNDENKEVCAIPAEKEAVMEEDRLVIFSSFNKKRKRAKRYGKGRALDGNLPLTPPPSLVKTDDEGQPNNNNPDCDEKKEESMVLSKSSYRKRKMAKRNRKYGADLNRNLPDHSSEMTPLSSSPERDDSKPELVESHGVEKQVSDYKGLAEVVGPALQETGSTGSSGITVHDKSGLKVCDAAKDENRTFKYTFQRKRKRVPPSSREVDDFTHNVSAQNCTVVKNEEEKQQSVVLVDQRPKLSAESSRDSRRMAQVARQLISLSEKKWWH</sequence>